<name>I0JMW0_HALH3</name>
<dbReference type="Proteomes" id="UP000007397">
    <property type="component" value="Chromosome"/>
</dbReference>
<dbReference type="HOGENOM" id="CLU_221230_0_0_9"/>
<keyword evidence="1" id="KW-0472">Membrane</keyword>
<dbReference type="KEGG" id="hhd:HBHAL_3133"/>
<dbReference type="AlphaFoldDB" id="I0JMW0"/>
<dbReference type="EMBL" id="HE717023">
    <property type="protein sequence ID" value="CCG45480.1"/>
    <property type="molecule type" value="Genomic_DNA"/>
</dbReference>
<evidence type="ECO:0000313" key="3">
    <source>
        <dbReference type="Proteomes" id="UP000007397"/>
    </source>
</evidence>
<protein>
    <submittedName>
        <fullName evidence="2">Uncharacterized protein</fullName>
    </submittedName>
</protein>
<organism evidence="2 3">
    <name type="scientific">Halobacillus halophilus (strain ATCC 35676 / DSM 2266 / JCM 20832 / KCTC 3685 / LMG 17431 / NBRC 102448 / NCIMB 2269)</name>
    <name type="common">Sporosarcina halophila</name>
    <dbReference type="NCBI Taxonomy" id="866895"/>
    <lineage>
        <taxon>Bacteria</taxon>
        <taxon>Bacillati</taxon>
        <taxon>Bacillota</taxon>
        <taxon>Bacilli</taxon>
        <taxon>Bacillales</taxon>
        <taxon>Bacillaceae</taxon>
        <taxon>Halobacillus</taxon>
    </lineage>
</organism>
<keyword evidence="1" id="KW-0812">Transmembrane</keyword>
<proteinExistence type="predicted"/>
<accession>I0JMW0</accession>
<feature type="transmembrane region" description="Helical" evidence="1">
    <location>
        <begin position="12"/>
        <end position="30"/>
    </location>
</feature>
<evidence type="ECO:0000256" key="1">
    <source>
        <dbReference type="SAM" id="Phobius"/>
    </source>
</evidence>
<evidence type="ECO:0000313" key="2">
    <source>
        <dbReference type="EMBL" id="CCG45480.1"/>
    </source>
</evidence>
<keyword evidence="1" id="KW-1133">Transmembrane helix</keyword>
<keyword evidence="3" id="KW-1185">Reference proteome</keyword>
<dbReference type="STRING" id="866895.HBHAL_3133"/>
<sequence>MFNKLSKLDITYLVLFIASLAFLYFSMVSIG</sequence>
<gene>
    <name evidence="2" type="ordered locus">HBHAL_3133</name>
</gene>
<reference evidence="2 3" key="1">
    <citation type="journal article" date="2013" name="Environ. Microbiol.">
        <title>Chloride and organic osmolytes: a hybrid strategy to cope with elevated salinities by the moderately halophilic, chloride-dependent bacterium Halobacillus halophilus.</title>
        <authorList>
            <person name="Saum S.H."/>
            <person name="Pfeiffer F."/>
            <person name="Palm P."/>
            <person name="Rampp M."/>
            <person name="Schuster S.C."/>
            <person name="Muller V."/>
            <person name="Oesterhelt D."/>
        </authorList>
    </citation>
    <scope>NUCLEOTIDE SEQUENCE [LARGE SCALE GENOMIC DNA]</scope>
    <source>
        <strain evidence="3">ATCC 35676 / DSM 2266 / JCM 20832 / KCTC 3685 / LMG 17431 / NBRC 102448 / NCIMB 2269</strain>
    </source>
</reference>